<reference evidence="3 4" key="1">
    <citation type="journal article" date="2010" name="Stand. Genomic Sci.">
        <title>Complete genome sequence of Acetohalobium arabaticum type strain (Z-7288).</title>
        <authorList>
            <person name="Sikorski J."/>
            <person name="Lapidus A."/>
            <person name="Chertkov O."/>
            <person name="Lucas S."/>
            <person name="Copeland A."/>
            <person name="Glavina Del Rio T."/>
            <person name="Nolan M."/>
            <person name="Tice H."/>
            <person name="Cheng J.F."/>
            <person name="Han C."/>
            <person name="Brambilla E."/>
            <person name="Pitluck S."/>
            <person name="Liolios K."/>
            <person name="Ivanova N."/>
            <person name="Mavromatis K."/>
            <person name="Mikhailova N."/>
            <person name="Pati A."/>
            <person name="Bruce D."/>
            <person name="Detter C."/>
            <person name="Tapia R."/>
            <person name="Goodwin L."/>
            <person name="Chen A."/>
            <person name="Palaniappan K."/>
            <person name="Land M."/>
            <person name="Hauser L."/>
            <person name="Chang Y.J."/>
            <person name="Jeffries C.D."/>
            <person name="Rohde M."/>
            <person name="Goker M."/>
            <person name="Spring S."/>
            <person name="Woyke T."/>
            <person name="Bristow J."/>
            <person name="Eisen J.A."/>
            <person name="Markowitz V."/>
            <person name="Hugenholtz P."/>
            <person name="Kyrpides N.C."/>
            <person name="Klenk H.P."/>
        </authorList>
    </citation>
    <scope>NUCLEOTIDE SEQUENCE [LARGE SCALE GENOMIC DNA]</scope>
    <source>
        <strain evidence="4">ATCC 49924 / DSM 5501 / Z-7288</strain>
    </source>
</reference>
<evidence type="ECO:0000256" key="1">
    <source>
        <dbReference type="SAM" id="Coils"/>
    </source>
</evidence>
<dbReference type="RefSeq" id="WP_013278674.1">
    <property type="nucleotide sequence ID" value="NC_014378.1"/>
</dbReference>
<dbReference type="HOGENOM" id="CLU_1382428_0_0_9"/>
<evidence type="ECO:0000313" key="4">
    <source>
        <dbReference type="Proteomes" id="UP000001661"/>
    </source>
</evidence>
<evidence type="ECO:0000256" key="2">
    <source>
        <dbReference type="SAM" id="Phobius"/>
    </source>
</evidence>
<keyword evidence="2" id="KW-0472">Membrane</keyword>
<evidence type="ECO:0008006" key="5">
    <source>
        <dbReference type="Google" id="ProtNLM"/>
    </source>
</evidence>
<dbReference type="GO" id="GO:0055070">
    <property type="term" value="P:copper ion homeostasis"/>
    <property type="evidence" value="ECO:0007669"/>
    <property type="project" value="InterPro"/>
</dbReference>
<gene>
    <name evidence="3" type="ordered locus">Acear_1724</name>
</gene>
<dbReference type="InterPro" id="IPR021522">
    <property type="entry name" value="MctB"/>
</dbReference>
<dbReference type="Proteomes" id="UP000001661">
    <property type="component" value="Chromosome"/>
</dbReference>
<organism evidence="3 4">
    <name type="scientific">Acetohalobium arabaticum (strain ATCC 49924 / DSM 5501 / Z-7288)</name>
    <dbReference type="NCBI Taxonomy" id="574087"/>
    <lineage>
        <taxon>Bacteria</taxon>
        <taxon>Bacillati</taxon>
        <taxon>Bacillota</taxon>
        <taxon>Clostridia</taxon>
        <taxon>Halanaerobiales</taxon>
        <taxon>Halobacteroidaceae</taxon>
        <taxon>Acetohalobium</taxon>
    </lineage>
</organism>
<feature type="coiled-coil region" evidence="1">
    <location>
        <begin position="36"/>
        <end position="70"/>
    </location>
</feature>
<evidence type="ECO:0000313" key="3">
    <source>
        <dbReference type="EMBL" id="ADL13229.1"/>
    </source>
</evidence>
<keyword evidence="2" id="KW-1133">Transmembrane helix</keyword>
<protein>
    <recommendedName>
        <fullName evidence="5">Copper transport outer membrane protein, MctB</fullName>
    </recommendedName>
</protein>
<keyword evidence="1" id="KW-0175">Coiled coil</keyword>
<dbReference type="KEGG" id="aar:Acear_1724"/>
<dbReference type="AlphaFoldDB" id="D9QRT8"/>
<accession>D9QRT8</accession>
<feature type="transmembrane region" description="Helical" evidence="2">
    <location>
        <begin position="6"/>
        <end position="25"/>
    </location>
</feature>
<dbReference type="Pfam" id="PF11382">
    <property type="entry name" value="MctB"/>
    <property type="match status" value="1"/>
</dbReference>
<keyword evidence="2" id="KW-0812">Transmembrane</keyword>
<dbReference type="eggNOG" id="ENOG502Z9M5">
    <property type="taxonomic scope" value="Bacteria"/>
</dbReference>
<dbReference type="EMBL" id="CP002105">
    <property type="protein sequence ID" value="ADL13229.1"/>
    <property type="molecule type" value="Genomic_DNA"/>
</dbReference>
<keyword evidence="4" id="KW-1185">Reference proteome</keyword>
<sequence length="202" mass="23230">MVIDLRYQIVTTVIIFLTLGIGILIGSSMVGKQGIVTEQQKMINRLENDFDHLRRKNNRFQQKIISLQEKIEDNQQFQQELFPVVVDGIINDETVLVVHNKSNLGDKVDKLNSIFKLAGSKRITIKPIDSLPKKVTLDSYNYLIYLGSKEKFADKELQKEYNNNFKKIKYLSDDILGSKQKLMKYFLKLSGNLSQTGSVQIE</sequence>
<dbReference type="STRING" id="574087.Acear_1724"/>
<name>D9QRT8_ACEAZ</name>
<dbReference type="GO" id="GO:0016020">
    <property type="term" value="C:membrane"/>
    <property type="evidence" value="ECO:0007669"/>
    <property type="project" value="InterPro"/>
</dbReference>
<proteinExistence type="predicted"/>